<dbReference type="PANTHER" id="PTHR43386:SF1">
    <property type="entry name" value="D,D-DIPEPTIDE TRANSPORT SYSTEM PERMEASE PROTEIN DDPC-RELATED"/>
    <property type="match status" value="1"/>
</dbReference>
<organism evidence="9 10">
    <name type="scientific">Agromyces atrinae</name>
    <dbReference type="NCBI Taxonomy" id="592376"/>
    <lineage>
        <taxon>Bacteria</taxon>
        <taxon>Bacillati</taxon>
        <taxon>Actinomycetota</taxon>
        <taxon>Actinomycetes</taxon>
        <taxon>Micrococcales</taxon>
        <taxon>Microbacteriaceae</taxon>
        <taxon>Agromyces</taxon>
    </lineage>
</organism>
<name>A0A852SJA9_9MICO</name>
<proteinExistence type="inferred from homology"/>
<keyword evidence="6 7" id="KW-0472">Membrane</keyword>
<feature type="transmembrane region" description="Helical" evidence="7">
    <location>
        <begin position="28"/>
        <end position="48"/>
    </location>
</feature>
<comment type="caution">
    <text evidence="9">The sequence shown here is derived from an EMBL/GenBank/DDBJ whole genome shotgun (WGS) entry which is preliminary data.</text>
</comment>
<dbReference type="AlphaFoldDB" id="A0A852SJA9"/>
<feature type="transmembrane region" description="Helical" evidence="7">
    <location>
        <begin position="213"/>
        <end position="236"/>
    </location>
</feature>
<keyword evidence="3" id="KW-1003">Cell membrane</keyword>
<evidence type="ECO:0000256" key="1">
    <source>
        <dbReference type="ARBA" id="ARBA00004651"/>
    </source>
</evidence>
<dbReference type="InterPro" id="IPR035906">
    <property type="entry name" value="MetI-like_sf"/>
</dbReference>
<dbReference type="Proteomes" id="UP000581087">
    <property type="component" value="Unassembled WGS sequence"/>
</dbReference>
<evidence type="ECO:0000313" key="10">
    <source>
        <dbReference type="Proteomes" id="UP000581087"/>
    </source>
</evidence>
<feature type="transmembrane region" description="Helical" evidence="7">
    <location>
        <begin position="259"/>
        <end position="280"/>
    </location>
</feature>
<feature type="transmembrane region" description="Helical" evidence="7">
    <location>
        <begin position="96"/>
        <end position="119"/>
    </location>
</feature>
<keyword evidence="2 7" id="KW-0813">Transport</keyword>
<reference evidence="9 10" key="1">
    <citation type="submission" date="2020-07" db="EMBL/GenBank/DDBJ databases">
        <title>Sequencing the genomes of 1000 actinobacteria strains.</title>
        <authorList>
            <person name="Klenk H.-P."/>
        </authorList>
    </citation>
    <scope>NUCLEOTIDE SEQUENCE [LARGE SCALE GENOMIC DNA]</scope>
    <source>
        <strain evidence="9 10">DSM 23870</strain>
    </source>
</reference>
<dbReference type="RefSeq" id="WP_206736453.1">
    <property type="nucleotide sequence ID" value="NZ_JACCBI010000001.1"/>
</dbReference>
<dbReference type="SUPFAM" id="SSF161098">
    <property type="entry name" value="MetI-like"/>
    <property type="match status" value="1"/>
</dbReference>
<evidence type="ECO:0000256" key="6">
    <source>
        <dbReference type="ARBA" id="ARBA00023136"/>
    </source>
</evidence>
<dbReference type="GO" id="GO:0055085">
    <property type="term" value="P:transmembrane transport"/>
    <property type="evidence" value="ECO:0007669"/>
    <property type="project" value="InterPro"/>
</dbReference>
<comment type="similarity">
    <text evidence="7">Belongs to the binding-protein-dependent transport system permease family.</text>
</comment>
<evidence type="ECO:0000259" key="8">
    <source>
        <dbReference type="PROSITE" id="PS50928"/>
    </source>
</evidence>
<evidence type="ECO:0000256" key="3">
    <source>
        <dbReference type="ARBA" id="ARBA00022475"/>
    </source>
</evidence>
<dbReference type="Pfam" id="PF00528">
    <property type="entry name" value="BPD_transp_1"/>
    <property type="match status" value="1"/>
</dbReference>
<sequence length="290" mass="29837">MPHDALATDVAPTASSAPITARARLPRLGLATIVSAALIALVLAWLVWPSLFTGYSPITGDSAQVFQPPQLAHPFGTDHLGRDVLARVIYGTTQTALTAGLAVVVGLVLGVIVGIASATLGPAADAVSMRVVDALIALPSFMVALLVVSLYGAGPLSLGIGVGIGSIVLFARVTRAEVLRVRALDFIEASQLAGAGYWRVLTGHIVPHISGSVLALAVVDFGAAVLAVSALGYLGFGTPPPTPEWGLIVAEGRNYLANAWWMTTLPGIFILLVVIALGVLGRYVGKASRV</sequence>
<feature type="domain" description="ABC transmembrane type-1" evidence="8">
    <location>
        <begin position="92"/>
        <end position="281"/>
    </location>
</feature>
<dbReference type="Gene3D" id="1.10.3720.10">
    <property type="entry name" value="MetI-like"/>
    <property type="match status" value="1"/>
</dbReference>
<keyword evidence="5 7" id="KW-1133">Transmembrane helix</keyword>
<evidence type="ECO:0000256" key="5">
    <source>
        <dbReference type="ARBA" id="ARBA00022989"/>
    </source>
</evidence>
<gene>
    <name evidence="9" type="ORF">BJ972_002590</name>
</gene>
<dbReference type="EMBL" id="JACCBI010000001">
    <property type="protein sequence ID" value="NYD68071.1"/>
    <property type="molecule type" value="Genomic_DNA"/>
</dbReference>
<dbReference type="PROSITE" id="PS50928">
    <property type="entry name" value="ABC_TM1"/>
    <property type="match status" value="1"/>
</dbReference>
<dbReference type="InterPro" id="IPR050366">
    <property type="entry name" value="BP-dependent_transpt_permease"/>
</dbReference>
<dbReference type="InterPro" id="IPR000515">
    <property type="entry name" value="MetI-like"/>
</dbReference>
<comment type="subcellular location">
    <subcellularLocation>
        <location evidence="1 7">Cell membrane</location>
        <topology evidence="1 7">Multi-pass membrane protein</topology>
    </subcellularLocation>
</comment>
<accession>A0A852SJA9</accession>
<evidence type="ECO:0000313" key="9">
    <source>
        <dbReference type="EMBL" id="NYD68071.1"/>
    </source>
</evidence>
<protein>
    <submittedName>
        <fullName evidence="9">Peptide/nickel transport system permease protein</fullName>
    </submittedName>
</protein>
<evidence type="ECO:0000256" key="4">
    <source>
        <dbReference type="ARBA" id="ARBA00022692"/>
    </source>
</evidence>
<dbReference type="PANTHER" id="PTHR43386">
    <property type="entry name" value="OLIGOPEPTIDE TRANSPORT SYSTEM PERMEASE PROTEIN APPC"/>
    <property type="match status" value="1"/>
</dbReference>
<evidence type="ECO:0000256" key="2">
    <source>
        <dbReference type="ARBA" id="ARBA00022448"/>
    </source>
</evidence>
<dbReference type="CDD" id="cd06261">
    <property type="entry name" value="TM_PBP2"/>
    <property type="match status" value="1"/>
</dbReference>
<dbReference type="GO" id="GO:0005886">
    <property type="term" value="C:plasma membrane"/>
    <property type="evidence" value="ECO:0007669"/>
    <property type="project" value="UniProtKB-SubCell"/>
</dbReference>
<evidence type="ECO:0000256" key="7">
    <source>
        <dbReference type="RuleBase" id="RU363032"/>
    </source>
</evidence>
<feature type="transmembrane region" description="Helical" evidence="7">
    <location>
        <begin position="131"/>
        <end position="150"/>
    </location>
</feature>
<keyword evidence="4 7" id="KW-0812">Transmembrane</keyword>